<dbReference type="Gene3D" id="2.60.120.260">
    <property type="entry name" value="Galactose-binding domain-like"/>
    <property type="match status" value="1"/>
</dbReference>
<organism evidence="3 4">
    <name type="scientific">Rotaria magnacalcarata</name>
    <dbReference type="NCBI Taxonomy" id="392030"/>
    <lineage>
        <taxon>Eukaryota</taxon>
        <taxon>Metazoa</taxon>
        <taxon>Spiralia</taxon>
        <taxon>Gnathifera</taxon>
        <taxon>Rotifera</taxon>
        <taxon>Eurotatoria</taxon>
        <taxon>Bdelloidea</taxon>
        <taxon>Philodinida</taxon>
        <taxon>Philodinidae</taxon>
        <taxon>Rotaria</taxon>
    </lineage>
</organism>
<keyword evidence="2" id="KW-1133">Transmembrane helix</keyword>
<gene>
    <name evidence="3" type="ORF">UXM345_LOCUS18895</name>
</gene>
<name>A0A819RTM2_9BILA</name>
<feature type="transmembrane region" description="Helical" evidence="2">
    <location>
        <begin position="51"/>
        <end position="75"/>
    </location>
</feature>
<keyword evidence="2" id="KW-0812">Transmembrane</keyword>
<accession>A0A819RTM2</accession>
<dbReference type="AlphaFoldDB" id="A0A819RTM2"/>
<sequence>MSQSSNLRSVWEEEGAGTSSSTSNRMRRFWPYSTQTDYSEGNLMTMKIRRLLFAIIAILAITLLVLLVVAVYYALTHSTSTSTSTTISSVTVVGTTRLTTSGNTTSATALTTAATLTTATTSTTSKYFVSGDEFQRGTIACVFSNVSLLLSITSSPPTIFTAFSYLYNATSTTTTLRFTSATDNPTKDWFIDNVSVVDVASSGTNLLVNGDFESGASVGWQLHSCSGSCNDSIITSTMCMGGSGNCYNNSCQPISNVQLIDQSFNTNIGTTYNVTFYILKSGSGVGPGISMYANIF</sequence>
<dbReference type="EMBL" id="CAJOBF010002618">
    <property type="protein sequence ID" value="CAF4045854.1"/>
    <property type="molecule type" value="Genomic_DNA"/>
</dbReference>
<comment type="caution">
    <text evidence="3">The sequence shown here is derived from an EMBL/GenBank/DDBJ whole genome shotgun (WGS) entry which is preliminary data.</text>
</comment>
<feature type="region of interest" description="Disordered" evidence="1">
    <location>
        <begin position="1"/>
        <end position="23"/>
    </location>
</feature>
<dbReference type="Proteomes" id="UP000663842">
    <property type="component" value="Unassembled WGS sequence"/>
</dbReference>
<evidence type="ECO:0000313" key="3">
    <source>
        <dbReference type="EMBL" id="CAF4045854.1"/>
    </source>
</evidence>
<reference evidence="3" key="1">
    <citation type="submission" date="2021-02" db="EMBL/GenBank/DDBJ databases">
        <authorList>
            <person name="Nowell W R."/>
        </authorList>
    </citation>
    <scope>NUCLEOTIDE SEQUENCE</scope>
</reference>
<evidence type="ECO:0000256" key="1">
    <source>
        <dbReference type="SAM" id="MobiDB-lite"/>
    </source>
</evidence>
<keyword evidence="2" id="KW-0472">Membrane</keyword>
<proteinExistence type="predicted"/>
<protein>
    <submittedName>
        <fullName evidence="3">Uncharacterized protein</fullName>
    </submittedName>
</protein>
<evidence type="ECO:0000256" key="2">
    <source>
        <dbReference type="SAM" id="Phobius"/>
    </source>
</evidence>
<evidence type="ECO:0000313" key="4">
    <source>
        <dbReference type="Proteomes" id="UP000663842"/>
    </source>
</evidence>